<feature type="region of interest" description="Disordered" evidence="2">
    <location>
        <begin position="34"/>
        <end position="88"/>
    </location>
</feature>
<dbReference type="InterPro" id="IPR050302">
    <property type="entry name" value="Rab_GAP_TBC_domain"/>
</dbReference>
<evidence type="ECO:0000256" key="3">
    <source>
        <dbReference type="SAM" id="Phobius"/>
    </source>
</evidence>
<dbReference type="GO" id="GO:0005096">
    <property type="term" value="F:GTPase activator activity"/>
    <property type="evidence" value="ECO:0007669"/>
    <property type="project" value="UniProtKB-KW"/>
</dbReference>
<evidence type="ECO:0000259" key="4">
    <source>
        <dbReference type="PROSITE" id="PS50086"/>
    </source>
</evidence>
<dbReference type="Gene3D" id="1.10.8.270">
    <property type="entry name" value="putative rabgap domain of human tbc1 domain family member 14 like domains"/>
    <property type="match status" value="1"/>
</dbReference>
<sequence length="428" mass="49413">MALVRRQIISTNSDQYRDEEFEPTLNETTIANQTNVRRNNQPGTGNIMMAKPRSSATKSRGSSISNGSRRDSLGDQRDSTTNASSSANYLQQPVCNRFGFIVDNEDSAGNMRNFLNDDLGDDKQSKEQAIAKMLKRERKWLEMIDNWDKWILSKRFEHTKKRCRKGIPSAVRGKAWFYLSGGHISLEKYSKFYEKLEREPGDEQVCDEIRKDIHRQFPNHELFREANGPGQQSLFNVLKCFSIVRKEISYCQGLAPVASILLMNMPPSHAFWSLVAITDHYVPGYYLPGFQAVQLHGRMLFGLLKKHAPVAYRILKKSDIDPVLYMFEWFMCLFVRNLPWATVLRIWDMFLCEGIVVIFKAAIVIVGTTLTNDHKKMDQHDILQLLKNVPESQLQESVFIPKVLKLNLTDKHLKREHSRQLRKKAKGK</sequence>
<organism evidence="5">
    <name type="scientific">Aceria tosichella</name>
    <name type="common">wheat curl mite</name>
    <dbReference type="NCBI Taxonomy" id="561515"/>
    <lineage>
        <taxon>Eukaryota</taxon>
        <taxon>Metazoa</taxon>
        <taxon>Ecdysozoa</taxon>
        <taxon>Arthropoda</taxon>
        <taxon>Chelicerata</taxon>
        <taxon>Arachnida</taxon>
        <taxon>Acari</taxon>
        <taxon>Acariformes</taxon>
        <taxon>Trombidiformes</taxon>
        <taxon>Prostigmata</taxon>
        <taxon>Eupodina</taxon>
        <taxon>Eriophyoidea</taxon>
        <taxon>Eriophyidae</taxon>
        <taxon>Eriophyinae</taxon>
        <taxon>Aceriini</taxon>
        <taxon>Aceria</taxon>
    </lineage>
</organism>
<dbReference type="PROSITE" id="PS50086">
    <property type="entry name" value="TBC_RABGAP"/>
    <property type="match status" value="1"/>
</dbReference>
<dbReference type="Gene3D" id="1.10.472.80">
    <property type="entry name" value="Ypt/Rab-GAP domain of gyp1p, domain 3"/>
    <property type="match status" value="1"/>
</dbReference>
<feature type="transmembrane region" description="Helical" evidence="3">
    <location>
        <begin position="346"/>
        <end position="370"/>
    </location>
</feature>
<feature type="domain" description="Rab-GAP TBC" evidence="4">
    <location>
        <begin position="166"/>
        <end position="354"/>
    </location>
</feature>
<dbReference type="SMART" id="SM00164">
    <property type="entry name" value="TBC"/>
    <property type="match status" value="1"/>
</dbReference>
<feature type="compositionally biased region" description="Polar residues" evidence="2">
    <location>
        <begin position="79"/>
        <end position="88"/>
    </location>
</feature>
<protein>
    <submittedName>
        <fullName evidence="5">TBC1 domain family member 10A</fullName>
    </submittedName>
</protein>
<dbReference type="InterPro" id="IPR000195">
    <property type="entry name" value="Rab-GAP-TBC_dom"/>
</dbReference>
<evidence type="ECO:0000313" key="5">
    <source>
        <dbReference type="EMBL" id="MDE48886.1"/>
    </source>
</evidence>
<name>A0A6G1SED3_9ACAR</name>
<dbReference type="Gene3D" id="1.10.10.750">
    <property type="entry name" value="Ypt/Rab-GAP domain of gyp1p, domain 1"/>
    <property type="match status" value="1"/>
</dbReference>
<dbReference type="EMBL" id="GGYP01004115">
    <property type="protein sequence ID" value="MDE48886.1"/>
    <property type="molecule type" value="Transcribed_RNA"/>
</dbReference>
<keyword evidence="1" id="KW-0343">GTPase activation</keyword>
<dbReference type="FunFam" id="1.10.10.750:FF:000001">
    <property type="entry name" value="TBC1 domain family member 10A"/>
    <property type="match status" value="1"/>
</dbReference>
<evidence type="ECO:0000256" key="2">
    <source>
        <dbReference type="SAM" id="MobiDB-lite"/>
    </source>
</evidence>
<dbReference type="AlphaFoldDB" id="A0A6G1SED3"/>
<accession>A0A6G1SED3</accession>
<gene>
    <name evidence="5" type="primary">Tbc1d10a</name>
    <name evidence="5" type="ORF">g.10704</name>
</gene>
<dbReference type="PANTHER" id="PTHR47219:SF4">
    <property type="entry name" value="TBC1 DOMAIN FAMILY MEMBER 10A"/>
    <property type="match status" value="1"/>
</dbReference>
<feature type="compositionally biased region" description="Polar residues" evidence="2">
    <location>
        <begin position="34"/>
        <end position="44"/>
    </location>
</feature>
<dbReference type="FunFam" id="1.10.8.270:FF:000007">
    <property type="entry name" value="TBC1 domain family member 10A"/>
    <property type="match status" value="1"/>
</dbReference>
<dbReference type="Pfam" id="PF00566">
    <property type="entry name" value="RabGAP-TBC"/>
    <property type="match status" value="1"/>
</dbReference>
<dbReference type="GO" id="GO:0005886">
    <property type="term" value="C:plasma membrane"/>
    <property type="evidence" value="ECO:0007669"/>
    <property type="project" value="UniProtKB-ARBA"/>
</dbReference>
<dbReference type="GO" id="GO:0031267">
    <property type="term" value="F:small GTPase binding"/>
    <property type="evidence" value="ECO:0007669"/>
    <property type="project" value="TreeGrafter"/>
</dbReference>
<dbReference type="InterPro" id="IPR035969">
    <property type="entry name" value="Rab-GAP_TBC_sf"/>
</dbReference>
<keyword evidence="3" id="KW-0472">Membrane</keyword>
<dbReference type="SUPFAM" id="SSF47923">
    <property type="entry name" value="Ypt/Rab-GAP domain of gyp1p"/>
    <property type="match status" value="2"/>
</dbReference>
<proteinExistence type="predicted"/>
<keyword evidence="3" id="KW-1133">Transmembrane helix</keyword>
<dbReference type="PANTHER" id="PTHR47219">
    <property type="entry name" value="RAB GTPASE-ACTIVATING PROTEIN 1-LIKE"/>
    <property type="match status" value="1"/>
</dbReference>
<feature type="compositionally biased region" description="Basic and acidic residues" evidence="2">
    <location>
        <begin position="68"/>
        <end position="78"/>
    </location>
</feature>
<keyword evidence="3" id="KW-0812">Transmembrane</keyword>
<evidence type="ECO:0000256" key="1">
    <source>
        <dbReference type="ARBA" id="ARBA00022468"/>
    </source>
</evidence>
<dbReference type="FunFam" id="1.10.472.80:FF:000008">
    <property type="entry name" value="TBC1 domain family member 10A"/>
    <property type="match status" value="1"/>
</dbReference>
<reference evidence="5" key="1">
    <citation type="submission" date="2018-10" db="EMBL/GenBank/DDBJ databases">
        <title>Transcriptome assembly of Aceria tosichella (Wheat curl mite) Type 2.</title>
        <authorList>
            <person name="Scully E.D."/>
            <person name="Geib S.M."/>
            <person name="Palmer N.A."/>
            <person name="Gupta A.K."/>
            <person name="Sarath G."/>
            <person name="Tatineni S."/>
        </authorList>
    </citation>
    <scope>NUCLEOTIDE SEQUENCE</scope>
    <source>
        <strain evidence="5">LincolnNE</strain>
    </source>
</reference>